<dbReference type="PROSITE" id="PS50994">
    <property type="entry name" value="INTEGRASE"/>
    <property type="match status" value="1"/>
</dbReference>
<dbReference type="AlphaFoldDB" id="A0A8X6SH15"/>
<keyword evidence="6" id="KW-0229">DNA integration</keyword>
<dbReference type="GO" id="GO:0046872">
    <property type="term" value="F:metal ion binding"/>
    <property type="evidence" value="ECO:0007669"/>
    <property type="project" value="UniProtKB-KW"/>
</dbReference>
<dbReference type="GO" id="GO:0016787">
    <property type="term" value="F:hydrolase activity"/>
    <property type="evidence" value="ECO:0007669"/>
    <property type="project" value="UniProtKB-KW"/>
</dbReference>
<keyword evidence="2" id="KW-0479">Metal-binding</keyword>
<accession>A0A8X6SH15</accession>
<evidence type="ECO:0000256" key="5">
    <source>
        <dbReference type="ARBA" id="ARBA00022842"/>
    </source>
</evidence>
<dbReference type="GO" id="GO:0003887">
    <property type="term" value="F:DNA-directed DNA polymerase activity"/>
    <property type="evidence" value="ECO:0007669"/>
    <property type="project" value="UniProtKB-KW"/>
</dbReference>
<dbReference type="Gene3D" id="3.30.420.10">
    <property type="entry name" value="Ribonuclease H-like superfamily/Ribonuclease H"/>
    <property type="match status" value="1"/>
</dbReference>
<keyword evidence="8" id="KW-0808">Transferase</keyword>
<evidence type="ECO:0000256" key="3">
    <source>
        <dbReference type="ARBA" id="ARBA00022759"/>
    </source>
</evidence>
<protein>
    <submittedName>
        <fullName evidence="11">Retrovirus-related Pol polyprotein from transposon TNT 1-94</fullName>
    </submittedName>
</protein>
<evidence type="ECO:0000313" key="11">
    <source>
        <dbReference type="EMBL" id="GFY08286.1"/>
    </source>
</evidence>
<evidence type="ECO:0000256" key="1">
    <source>
        <dbReference type="ARBA" id="ARBA00022722"/>
    </source>
</evidence>
<keyword evidence="9" id="KW-0233">DNA recombination</keyword>
<evidence type="ECO:0000259" key="10">
    <source>
        <dbReference type="PROSITE" id="PS50994"/>
    </source>
</evidence>
<dbReference type="PANTHER" id="PTHR42648">
    <property type="entry name" value="TRANSPOSASE, PUTATIVE-RELATED"/>
    <property type="match status" value="1"/>
</dbReference>
<evidence type="ECO:0000256" key="8">
    <source>
        <dbReference type="ARBA" id="ARBA00022932"/>
    </source>
</evidence>
<keyword evidence="7" id="KW-0695">RNA-directed DNA polymerase</keyword>
<dbReference type="Proteomes" id="UP000887159">
    <property type="component" value="Unassembled WGS sequence"/>
</dbReference>
<dbReference type="SUPFAM" id="SSF53098">
    <property type="entry name" value="Ribonuclease H-like"/>
    <property type="match status" value="1"/>
</dbReference>
<evidence type="ECO:0000256" key="6">
    <source>
        <dbReference type="ARBA" id="ARBA00022908"/>
    </source>
</evidence>
<evidence type="ECO:0000256" key="7">
    <source>
        <dbReference type="ARBA" id="ARBA00022918"/>
    </source>
</evidence>
<dbReference type="InterPro" id="IPR001584">
    <property type="entry name" value="Integrase_cat-core"/>
</dbReference>
<proteinExistence type="predicted"/>
<dbReference type="GO" id="GO:0015074">
    <property type="term" value="P:DNA integration"/>
    <property type="evidence" value="ECO:0007669"/>
    <property type="project" value="UniProtKB-KW"/>
</dbReference>
<gene>
    <name evidence="11" type="primary">POLX_1407</name>
    <name evidence="11" type="ORF">TNCV_1356931</name>
</gene>
<dbReference type="InterPro" id="IPR039537">
    <property type="entry name" value="Retrotran_Ty1/copia-like"/>
</dbReference>
<evidence type="ECO:0000256" key="2">
    <source>
        <dbReference type="ARBA" id="ARBA00022723"/>
    </source>
</evidence>
<organism evidence="11 12">
    <name type="scientific">Trichonephila clavipes</name>
    <name type="common">Golden silk orbweaver</name>
    <name type="synonym">Nephila clavipes</name>
    <dbReference type="NCBI Taxonomy" id="2585209"/>
    <lineage>
        <taxon>Eukaryota</taxon>
        <taxon>Metazoa</taxon>
        <taxon>Ecdysozoa</taxon>
        <taxon>Arthropoda</taxon>
        <taxon>Chelicerata</taxon>
        <taxon>Arachnida</taxon>
        <taxon>Araneae</taxon>
        <taxon>Araneomorphae</taxon>
        <taxon>Entelegynae</taxon>
        <taxon>Araneoidea</taxon>
        <taxon>Nephilidae</taxon>
        <taxon>Trichonephila</taxon>
    </lineage>
</organism>
<evidence type="ECO:0000256" key="9">
    <source>
        <dbReference type="ARBA" id="ARBA00023172"/>
    </source>
</evidence>
<keyword evidence="4" id="KW-0378">Hydrolase</keyword>
<dbReference type="PANTHER" id="PTHR42648:SF11">
    <property type="entry name" value="TRANSPOSON TY4-P GAG-POL POLYPROTEIN"/>
    <property type="match status" value="1"/>
</dbReference>
<evidence type="ECO:0000256" key="4">
    <source>
        <dbReference type="ARBA" id="ARBA00022801"/>
    </source>
</evidence>
<name>A0A8X6SH15_TRICX</name>
<dbReference type="GO" id="GO:0004519">
    <property type="term" value="F:endonuclease activity"/>
    <property type="evidence" value="ECO:0007669"/>
    <property type="project" value="UniProtKB-KW"/>
</dbReference>
<dbReference type="InterPro" id="IPR036397">
    <property type="entry name" value="RNaseH_sf"/>
</dbReference>
<dbReference type="GO" id="GO:0006310">
    <property type="term" value="P:DNA recombination"/>
    <property type="evidence" value="ECO:0007669"/>
    <property type="project" value="UniProtKB-KW"/>
</dbReference>
<comment type="caution">
    <text evidence="11">The sequence shown here is derived from an EMBL/GenBank/DDBJ whole genome shotgun (WGS) entry which is preliminary data.</text>
</comment>
<keyword evidence="1" id="KW-0540">Nuclease</keyword>
<keyword evidence="5" id="KW-0460">Magnesium</keyword>
<dbReference type="GO" id="GO:0003676">
    <property type="term" value="F:nucleic acid binding"/>
    <property type="evidence" value="ECO:0007669"/>
    <property type="project" value="InterPro"/>
</dbReference>
<keyword evidence="3" id="KW-0255">Endonuclease</keyword>
<reference evidence="11" key="1">
    <citation type="submission" date="2020-08" db="EMBL/GenBank/DDBJ databases">
        <title>Multicomponent nature underlies the extraordinary mechanical properties of spider dragline silk.</title>
        <authorList>
            <person name="Kono N."/>
            <person name="Nakamura H."/>
            <person name="Mori M."/>
            <person name="Yoshida Y."/>
            <person name="Ohtoshi R."/>
            <person name="Malay A.D."/>
            <person name="Moran D.A.P."/>
            <person name="Tomita M."/>
            <person name="Numata K."/>
            <person name="Arakawa K."/>
        </authorList>
    </citation>
    <scope>NUCLEOTIDE SEQUENCE</scope>
</reference>
<keyword evidence="8" id="KW-0548">Nucleotidyltransferase</keyword>
<sequence>MSVVATSKNKSVHGLPELSELTENCIPCKLAKSRLVSFKPIGKIRSKRALELFMDLCGPLPVASHGGNSKETDRGLEFCSGEFRVFLEGLGMDHEKTNSYSPEMNGVAERCNLTALDGIKTLLNESGLRQKFWVEALICFSYTWNRVCHKRC</sequence>
<dbReference type="InterPro" id="IPR012337">
    <property type="entry name" value="RNaseH-like_sf"/>
</dbReference>
<dbReference type="GO" id="GO:0003964">
    <property type="term" value="F:RNA-directed DNA polymerase activity"/>
    <property type="evidence" value="ECO:0007669"/>
    <property type="project" value="UniProtKB-KW"/>
</dbReference>
<evidence type="ECO:0000313" key="12">
    <source>
        <dbReference type="Proteomes" id="UP000887159"/>
    </source>
</evidence>
<dbReference type="EMBL" id="BMAU01021280">
    <property type="protein sequence ID" value="GFY08286.1"/>
    <property type="molecule type" value="Genomic_DNA"/>
</dbReference>
<feature type="domain" description="Integrase catalytic" evidence="10">
    <location>
        <begin position="72"/>
        <end position="152"/>
    </location>
</feature>
<keyword evidence="8" id="KW-0239">DNA-directed DNA polymerase</keyword>
<keyword evidence="12" id="KW-1185">Reference proteome</keyword>